<evidence type="ECO:0000313" key="3">
    <source>
        <dbReference type="Proteomes" id="UP001016761"/>
    </source>
</evidence>
<sequence>MSGDDWLWLDEIVEKALQQDRDVLIEAANGYGFHIVVDGVPVTESERAPEKDEGLPWEGLEYPLVRGGRTSSSDQALEKAREIVGDE</sequence>
<dbReference type="EMBL" id="JABUQZ010000001">
    <property type="protein sequence ID" value="NUC74730.1"/>
    <property type="molecule type" value="Genomic_DNA"/>
</dbReference>
<gene>
    <name evidence="2" type="ORF">HTZ84_20935</name>
</gene>
<proteinExistence type="predicted"/>
<organism evidence="2 3">
    <name type="scientific">Haloterrigena gelatinilytica</name>
    <dbReference type="NCBI Taxonomy" id="2741724"/>
    <lineage>
        <taxon>Archaea</taxon>
        <taxon>Methanobacteriati</taxon>
        <taxon>Methanobacteriota</taxon>
        <taxon>Stenosarchaea group</taxon>
        <taxon>Halobacteria</taxon>
        <taxon>Halobacteriales</taxon>
        <taxon>Natrialbaceae</taxon>
        <taxon>Haloterrigena</taxon>
    </lineage>
</organism>
<comment type="caution">
    <text evidence="2">The sequence shown here is derived from an EMBL/GenBank/DDBJ whole genome shotgun (WGS) entry which is preliminary data.</text>
</comment>
<dbReference type="RefSeq" id="WP_174682441.1">
    <property type="nucleotide sequence ID" value="NZ_JABUQZ010000001.1"/>
</dbReference>
<feature type="compositionally biased region" description="Basic and acidic residues" evidence="1">
    <location>
        <begin position="76"/>
        <end position="87"/>
    </location>
</feature>
<evidence type="ECO:0000256" key="1">
    <source>
        <dbReference type="SAM" id="MobiDB-lite"/>
    </source>
</evidence>
<reference evidence="2 3" key="1">
    <citation type="submission" date="2020-06" db="EMBL/GenBank/DDBJ databases">
        <title>Haloterrigena sp. nov., an extremely halophilic archaeon isolated from a saline sediment.</title>
        <authorList>
            <person name="Liu B.-B."/>
        </authorList>
    </citation>
    <scope>NUCLEOTIDE SEQUENCE [LARGE SCALE GENOMIC DNA]</scope>
    <source>
        <strain evidence="2 3">SYSU A558-1</strain>
    </source>
</reference>
<feature type="region of interest" description="Disordered" evidence="1">
    <location>
        <begin position="68"/>
        <end position="87"/>
    </location>
</feature>
<protein>
    <submittedName>
        <fullName evidence="2">Uncharacterized protein</fullName>
    </submittedName>
</protein>
<accession>A0ABX2LJI7</accession>
<keyword evidence="3" id="KW-1185">Reference proteome</keyword>
<dbReference type="Proteomes" id="UP001016761">
    <property type="component" value="Unassembled WGS sequence"/>
</dbReference>
<name>A0ABX2LJI7_9EURY</name>
<evidence type="ECO:0000313" key="2">
    <source>
        <dbReference type="EMBL" id="NUC74730.1"/>
    </source>
</evidence>